<gene>
    <name evidence="1" type="ORF">RM540_00955</name>
</gene>
<dbReference type="Proteomes" id="UP001267426">
    <property type="component" value="Unassembled WGS sequence"/>
</dbReference>
<sequence>MTRPPRPASARPAPFRPARLGLLLLVAGGAVALAGCLPSSQRELDRSVSAADSASVALAAAAPVDTLDVVWEASPALDLPTSLGWYGRGVAVVETQGGAARLLGADGADAGRVDLGGDYPYLAGVRGDTVVVLARGADQLRWAVPGRGVVRAVPAPPGATAALVTDSLMAVRTGGGSGEEAPPGAVEVLDEGGAVVARHALTGPPWRSIGFLRAWGGRLAALSGYRPVVDVLAPGAAPGAPLDTLALVGFASPQLTRSAQYVRGDVDEPPLLTSSAAPLGDRLFVLNLRGDHLRVDVYSRAGRLERVLVGAERSEEVYPLDLAVRETGGAFEIAVLLSRPPGLLQAPASRVVLYRWTPQPEPAPPPASP</sequence>
<evidence type="ECO:0008006" key="3">
    <source>
        <dbReference type="Google" id="ProtNLM"/>
    </source>
</evidence>
<name>A0ABU3BLY1_9BACT</name>
<evidence type="ECO:0000313" key="2">
    <source>
        <dbReference type="Proteomes" id="UP001267426"/>
    </source>
</evidence>
<protein>
    <recommendedName>
        <fullName evidence="3">6-bladed beta-propeller protein</fullName>
    </recommendedName>
</protein>
<dbReference type="EMBL" id="JAVRHT010000001">
    <property type="protein sequence ID" value="MDT0630304.1"/>
    <property type="molecule type" value="Genomic_DNA"/>
</dbReference>
<proteinExistence type="predicted"/>
<evidence type="ECO:0000313" key="1">
    <source>
        <dbReference type="EMBL" id="MDT0630304.1"/>
    </source>
</evidence>
<accession>A0ABU3BLY1</accession>
<organism evidence="1 2">
    <name type="scientific">Rubrivirga litoralis</name>
    <dbReference type="NCBI Taxonomy" id="3075598"/>
    <lineage>
        <taxon>Bacteria</taxon>
        <taxon>Pseudomonadati</taxon>
        <taxon>Rhodothermota</taxon>
        <taxon>Rhodothermia</taxon>
        <taxon>Rhodothermales</taxon>
        <taxon>Rubricoccaceae</taxon>
        <taxon>Rubrivirga</taxon>
    </lineage>
</organism>
<keyword evidence="2" id="KW-1185">Reference proteome</keyword>
<comment type="caution">
    <text evidence="1">The sequence shown here is derived from an EMBL/GenBank/DDBJ whole genome shotgun (WGS) entry which is preliminary data.</text>
</comment>
<reference evidence="1 2" key="1">
    <citation type="submission" date="2023-09" db="EMBL/GenBank/DDBJ databases">
        <authorList>
            <person name="Rey-Velasco X."/>
        </authorList>
    </citation>
    <scope>NUCLEOTIDE SEQUENCE [LARGE SCALE GENOMIC DNA]</scope>
    <source>
        <strain evidence="1 2">F394</strain>
    </source>
</reference>
<dbReference type="RefSeq" id="WP_311661318.1">
    <property type="nucleotide sequence ID" value="NZ_JAVRHT010000001.1"/>
</dbReference>